<proteinExistence type="predicted"/>
<dbReference type="InterPro" id="IPR009081">
    <property type="entry name" value="PP-bd_ACP"/>
</dbReference>
<organism evidence="2 3">
    <name type="scientific">Idiomarina fontislapidosi</name>
    <dbReference type="NCBI Taxonomy" id="263723"/>
    <lineage>
        <taxon>Bacteria</taxon>
        <taxon>Pseudomonadati</taxon>
        <taxon>Pseudomonadota</taxon>
        <taxon>Gammaproteobacteria</taxon>
        <taxon>Alteromonadales</taxon>
        <taxon>Idiomarinaceae</taxon>
        <taxon>Idiomarina</taxon>
    </lineage>
</organism>
<comment type="caution">
    <text evidence="2">The sequence shown here is derived from an EMBL/GenBank/DDBJ whole genome shotgun (WGS) entry which is preliminary data.</text>
</comment>
<sequence length="83" mass="9419">MRDPLLNDIENTIADTIEAFTQYRPTEDDFNKPLKNFGLTSVQGMLLIGKLEDIYSIDVDHDSLAGNQTLSAFAYRFYELARG</sequence>
<keyword evidence="3" id="KW-1185">Reference proteome</keyword>
<dbReference type="Gene3D" id="1.10.1200.10">
    <property type="entry name" value="ACP-like"/>
    <property type="match status" value="1"/>
</dbReference>
<dbReference type="RefSeq" id="WP_110576062.1">
    <property type="nucleotide sequence ID" value="NZ_PIPV01000013.1"/>
</dbReference>
<dbReference type="AlphaFoldDB" id="A0A432XQZ2"/>
<accession>A0A432XQZ2</accession>
<name>A0A432XQZ2_9GAMM</name>
<evidence type="ECO:0000313" key="2">
    <source>
        <dbReference type="EMBL" id="RUO51104.1"/>
    </source>
</evidence>
<dbReference type="Pfam" id="PF00550">
    <property type="entry name" value="PP-binding"/>
    <property type="match status" value="1"/>
</dbReference>
<dbReference type="SUPFAM" id="SSF47336">
    <property type="entry name" value="ACP-like"/>
    <property type="match status" value="1"/>
</dbReference>
<reference evidence="3" key="1">
    <citation type="journal article" date="2018" name="Front. Microbiol.">
        <title>Genome-Based Analysis Reveals the Taxonomy and Diversity of the Family Idiomarinaceae.</title>
        <authorList>
            <person name="Liu Y."/>
            <person name="Lai Q."/>
            <person name="Shao Z."/>
        </authorList>
    </citation>
    <scope>NUCLEOTIDE SEQUENCE [LARGE SCALE GENOMIC DNA]</scope>
    <source>
        <strain evidence="3">F23</strain>
    </source>
</reference>
<protein>
    <recommendedName>
        <fullName evidence="1">Carrier domain-containing protein</fullName>
    </recommendedName>
</protein>
<dbReference type="Proteomes" id="UP000287330">
    <property type="component" value="Unassembled WGS sequence"/>
</dbReference>
<evidence type="ECO:0000313" key="3">
    <source>
        <dbReference type="Proteomes" id="UP000287330"/>
    </source>
</evidence>
<evidence type="ECO:0000259" key="1">
    <source>
        <dbReference type="Pfam" id="PF00550"/>
    </source>
</evidence>
<feature type="domain" description="Carrier" evidence="1">
    <location>
        <begin position="13"/>
        <end position="74"/>
    </location>
</feature>
<dbReference type="EMBL" id="PIPV01000013">
    <property type="protein sequence ID" value="RUO51104.1"/>
    <property type="molecule type" value="Genomic_DNA"/>
</dbReference>
<gene>
    <name evidence="2" type="ORF">CWE25_11895</name>
</gene>
<dbReference type="InterPro" id="IPR036736">
    <property type="entry name" value="ACP-like_sf"/>
</dbReference>